<keyword evidence="2" id="KW-1185">Reference proteome</keyword>
<organism evidence="1 2">
    <name type="scientific">Astyanax mexicanus</name>
    <name type="common">Blind cave fish</name>
    <name type="synonym">Astyanax fasciatus mexicanus</name>
    <dbReference type="NCBI Taxonomy" id="7994"/>
    <lineage>
        <taxon>Eukaryota</taxon>
        <taxon>Metazoa</taxon>
        <taxon>Chordata</taxon>
        <taxon>Craniata</taxon>
        <taxon>Vertebrata</taxon>
        <taxon>Euteleostomi</taxon>
        <taxon>Actinopterygii</taxon>
        <taxon>Neopterygii</taxon>
        <taxon>Teleostei</taxon>
        <taxon>Ostariophysi</taxon>
        <taxon>Characiformes</taxon>
        <taxon>Characoidei</taxon>
        <taxon>Acestrorhamphidae</taxon>
        <taxon>Acestrorhamphinae</taxon>
        <taxon>Astyanax</taxon>
    </lineage>
</organism>
<sequence>EGLSLSGLDRGFVTDGSLSALSIQMDPFKPPKEIVVEYSEAAPALPASFDHSSNVLSPLNVPSKSSLLSPSTTLTAGLNNLVAGKSSTPYERVKFLKPILVSSLDLSCIDLTTSHPLWEVSQIRPSVESPKLCLDSSKFESTWSPSYQSV</sequence>
<dbReference type="GeneTree" id="ENSGT00980000199174"/>
<evidence type="ECO:0000313" key="2">
    <source>
        <dbReference type="Proteomes" id="UP000018467"/>
    </source>
</evidence>
<proteinExistence type="predicted"/>
<dbReference type="Ensembl" id="ENSAMXT00000041014.1">
    <property type="protein sequence ID" value="ENSAMXP00000030700.1"/>
    <property type="gene ID" value="ENSAMXG00000038451.1"/>
</dbReference>
<dbReference type="Proteomes" id="UP000018467">
    <property type="component" value="Unassembled WGS sequence"/>
</dbReference>
<reference evidence="1" key="3">
    <citation type="submission" date="2025-08" db="UniProtKB">
        <authorList>
            <consortium name="Ensembl"/>
        </authorList>
    </citation>
    <scope>IDENTIFICATION</scope>
</reference>
<reference evidence="1" key="4">
    <citation type="submission" date="2025-09" db="UniProtKB">
        <authorList>
            <consortium name="Ensembl"/>
        </authorList>
    </citation>
    <scope>IDENTIFICATION</scope>
</reference>
<dbReference type="FunCoup" id="A0A3B1IMC0">
    <property type="interactions" value="2"/>
</dbReference>
<dbReference type="InParanoid" id="A0A3B1IMC0"/>
<reference evidence="2" key="2">
    <citation type="journal article" date="2014" name="Nat. Commun.">
        <title>The cavefish genome reveals candidate genes for eye loss.</title>
        <authorList>
            <person name="McGaugh S.E."/>
            <person name="Gross J.B."/>
            <person name="Aken B."/>
            <person name="Blin M."/>
            <person name="Borowsky R."/>
            <person name="Chalopin D."/>
            <person name="Hinaux H."/>
            <person name="Jeffery W.R."/>
            <person name="Keene A."/>
            <person name="Ma L."/>
            <person name="Minx P."/>
            <person name="Murphy D."/>
            <person name="O'Quin K.E."/>
            <person name="Retaux S."/>
            <person name="Rohner N."/>
            <person name="Searle S.M."/>
            <person name="Stahl B.A."/>
            <person name="Tabin C."/>
            <person name="Volff J.N."/>
            <person name="Yoshizawa M."/>
            <person name="Warren W.C."/>
        </authorList>
    </citation>
    <scope>NUCLEOTIDE SEQUENCE [LARGE SCALE GENOMIC DNA]</scope>
    <source>
        <strain evidence="2">female</strain>
    </source>
</reference>
<reference evidence="2" key="1">
    <citation type="submission" date="2013-03" db="EMBL/GenBank/DDBJ databases">
        <authorList>
            <person name="Jeffery W."/>
            <person name="Warren W."/>
            <person name="Wilson R.K."/>
        </authorList>
    </citation>
    <scope>NUCLEOTIDE SEQUENCE</scope>
    <source>
        <strain evidence="2">female</strain>
    </source>
</reference>
<evidence type="ECO:0000313" key="1">
    <source>
        <dbReference type="Ensembl" id="ENSAMXP00000030700.1"/>
    </source>
</evidence>
<dbReference type="AlphaFoldDB" id="A0A3B1IMC0"/>
<name>A0A3B1IMC0_ASTMX</name>
<protein>
    <submittedName>
        <fullName evidence="1">Si:ch73-303b9.1</fullName>
    </submittedName>
</protein>
<dbReference type="Bgee" id="ENSAMXG00000038451">
    <property type="expression patterns" value="Expressed in ovary"/>
</dbReference>
<accession>A0A3B1IMC0</accession>